<sequence>MAKTNGTPIAGKIYNSDDYKSTESVSKGLAETHEQTSDTYMEGTVDGLTENAADKEKH</sequence>
<keyword evidence="3" id="KW-1185">Reference proteome</keyword>
<evidence type="ECO:0000256" key="1">
    <source>
        <dbReference type="SAM" id="MobiDB-lite"/>
    </source>
</evidence>
<feature type="region of interest" description="Disordered" evidence="1">
    <location>
        <begin position="1"/>
        <end position="58"/>
    </location>
</feature>
<accession>A0A3S2X9R9</accession>
<dbReference type="InterPro" id="IPR025100">
    <property type="entry name" value="DUF4025"/>
</dbReference>
<proteinExistence type="predicted"/>
<dbReference type="AlphaFoldDB" id="A0A3S2X9R9"/>
<gene>
    <name evidence="2" type="ORF">EM808_05305</name>
</gene>
<reference evidence="2 3" key="1">
    <citation type="submission" date="2019-01" db="EMBL/GenBank/DDBJ databases">
        <title>Bacillus sp. M5HDSG1-1, whole genome shotgun sequence.</title>
        <authorList>
            <person name="Tuo L."/>
        </authorList>
    </citation>
    <scope>NUCLEOTIDE SEQUENCE [LARGE SCALE GENOMIC DNA]</scope>
    <source>
        <strain evidence="2 3">M5HDSG1-1</strain>
    </source>
</reference>
<dbReference type="EMBL" id="RZTZ01000002">
    <property type="protein sequence ID" value="RVT64933.1"/>
    <property type="molecule type" value="Genomic_DNA"/>
</dbReference>
<evidence type="ECO:0000313" key="3">
    <source>
        <dbReference type="Proteomes" id="UP000288024"/>
    </source>
</evidence>
<dbReference type="RefSeq" id="WP_127736981.1">
    <property type="nucleotide sequence ID" value="NZ_CAJCKN010000009.1"/>
</dbReference>
<dbReference type="GeneID" id="87615953"/>
<name>A0A3S2X9R9_9BACI</name>
<evidence type="ECO:0000313" key="2">
    <source>
        <dbReference type="EMBL" id="RVT64933.1"/>
    </source>
</evidence>
<protein>
    <submittedName>
        <fullName evidence="2">DUF4025 domain-containing protein</fullName>
    </submittedName>
</protein>
<dbReference type="Proteomes" id="UP000288024">
    <property type="component" value="Unassembled WGS sequence"/>
</dbReference>
<comment type="caution">
    <text evidence="2">The sequence shown here is derived from an EMBL/GenBank/DDBJ whole genome shotgun (WGS) entry which is preliminary data.</text>
</comment>
<dbReference type="Pfam" id="PF13217">
    <property type="entry name" value="DUF4025"/>
    <property type="match status" value="1"/>
</dbReference>
<organism evidence="2 3">
    <name type="scientific">Niallia taxi</name>
    <dbReference type="NCBI Taxonomy" id="2499688"/>
    <lineage>
        <taxon>Bacteria</taxon>
        <taxon>Bacillati</taxon>
        <taxon>Bacillota</taxon>
        <taxon>Bacilli</taxon>
        <taxon>Bacillales</taxon>
        <taxon>Bacillaceae</taxon>
        <taxon>Niallia</taxon>
    </lineage>
</organism>